<dbReference type="Proteomes" id="UP001501116">
    <property type="component" value="Unassembled WGS sequence"/>
</dbReference>
<evidence type="ECO:0000313" key="2">
    <source>
        <dbReference type="Proteomes" id="UP001501116"/>
    </source>
</evidence>
<keyword evidence="2" id="KW-1185">Reference proteome</keyword>
<evidence type="ECO:0000313" key="1">
    <source>
        <dbReference type="EMBL" id="GAA1984428.1"/>
    </source>
</evidence>
<organism evidence="1 2">
    <name type="scientific">Amycolatopsis minnesotensis</name>
    <dbReference type="NCBI Taxonomy" id="337894"/>
    <lineage>
        <taxon>Bacteria</taxon>
        <taxon>Bacillati</taxon>
        <taxon>Actinomycetota</taxon>
        <taxon>Actinomycetes</taxon>
        <taxon>Pseudonocardiales</taxon>
        <taxon>Pseudonocardiaceae</taxon>
        <taxon>Amycolatopsis</taxon>
    </lineage>
</organism>
<reference evidence="2" key="1">
    <citation type="journal article" date="2019" name="Int. J. Syst. Evol. Microbiol.">
        <title>The Global Catalogue of Microorganisms (GCM) 10K type strain sequencing project: providing services to taxonomists for standard genome sequencing and annotation.</title>
        <authorList>
            <consortium name="The Broad Institute Genomics Platform"/>
            <consortium name="The Broad Institute Genome Sequencing Center for Infectious Disease"/>
            <person name="Wu L."/>
            <person name="Ma J."/>
        </authorList>
    </citation>
    <scope>NUCLEOTIDE SEQUENCE [LARGE SCALE GENOMIC DNA]</scope>
    <source>
        <strain evidence="2">JCM 14545</strain>
    </source>
</reference>
<proteinExistence type="predicted"/>
<dbReference type="EMBL" id="BAAANN010000040">
    <property type="protein sequence ID" value="GAA1984428.1"/>
    <property type="molecule type" value="Genomic_DNA"/>
</dbReference>
<accession>A0ABP5DTR4</accession>
<name>A0ABP5DTR4_9PSEU</name>
<comment type="caution">
    <text evidence="1">The sequence shown here is derived from an EMBL/GenBank/DDBJ whole genome shotgun (WGS) entry which is preliminary data.</text>
</comment>
<gene>
    <name evidence="1" type="ORF">GCM10009754_72200</name>
</gene>
<dbReference type="RefSeq" id="WP_344429361.1">
    <property type="nucleotide sequence ID" value="NZ_BAAANN010000040.1"/>
</dbReference>
<sequence length="76" mass="8327">MGHTMGMSAWARIEDSTEITFLTCHDGCTEFTFDREAAGLVLDTSERGLHKLAEVVNAAVADRRAKAEAESAEKNR</sequence>
<protein>
    <submittedName>
        <fullName evidence="1">Uncharacterized protein</fullName>
    </submittedName>
</protein>